<dbReference type="EMBL" id="CAADRP010001585">
    <property type="protein sequence ID" value="VFU42719.1"/>
    <property type="molecule type" value="Genomic_DNA"/>
</dbReference>
<proteinExistence type="predicted"/>
<reference evidence="2" key="1">
    <citation type="submission" date="2019-03" db="EMBL/GenBank/DDBJ databases">
        <authorList>
            <person name="Mank J."/>
            <person name="Almeida P."/>
        </authorList>
    </citation>
    <scope>NUCLEOTIDE SEQUENCE</scope>
    <source>
        <strain evidence="2">78183</strain>
    </source>
</reference>
<evidence type="ECO:0000313" key="2">
    <source>
        <dbReference type="EMBL" id="VFU42719.1"/>
    </source>
</evidence>
<dbReference type="GO" id="GO:0000911">
    <property type="term" value="P:cytokinesis by cell plate formation"/>
    <property type="evidence" value="ECO:0007669"/>
    <property type="project" value="InterPro"/>
</dbReference>
<dbReference type="InterPro" id="IPR040321">
    <property type="entry name" value="SCD2-like"/>
</dbReference>
<organism evidence="2">
    <name type="scientific">Salix viminalis</name>
    <name type="common">Common osier</name>
    <name type="synonym">Basket willow</name>
    <dbReference type="NCBI Taxonomy" id="40686"/>
    <lineage>
        <taxon>Eukaryota</taxon>
        <taxon>Viridiplantae</taxon>
        <taxon>Streptophyta</taxon>
        <taxon>Embryophyta</taxon>
        <taxon>Tracheophyta</taxon>
        <taxon>Spermatophyta</taxon>
        <taxon>Magnoliopsida</taxon>
        <taxon>eudicotyledons</taxon>
        <taxon>Gunneridae</taxon>
        <taxon>Pentapetalae</taxon>
        <taxon>rosids</taxon>
        <taxon>fabids</taxon>
        <taxon>Malpighiales</taxon>
        <taxon>Salicaceae</taxon>
        <taxon>Saliceae</taxon>
        <taxon>Salix</taxon>
    </lineage>
</organism>
<protein>
    <submittedName>
        <fullName evidence="2">Uncharacterized protein</fullName>
    </submittedName>
</protein>
<accession>A0A6N2LR85</accession>
<feature type="region of interest" description="Disordered" evidence="1">
    <location>
        <begin position="70"/>
        <end position="92"/>
    </location>
</feature>
<name>A0A6N2LR85_SALVM</name>
<dbReference type="AlphaFoldDB" id="A0A6N2LR85"/>
<evidence type="ECO:0000256" key="1">
    <source>
        <dbReference type="SAM" id="MobiDB-lite"/>
    </source>
</evidence>
<sequence length="92" mass="10396">MEFCSGGDLHILRQRQPGKHFSEQAARLTFWQNARSGQPTTSHDAGDVERGILELRKLSIEQQLWEASRREIDHSSLAPGANHKRTDSELSS</sequence>
<gene>
    <name evidence="2" type="ORF">SVIM_LOCUS259125</name>
</gene>
<dbReference type="PANTHER" id="PTHR31762:SF4">
    <property type="entry name" value="COILED-COIL DOMAIN-CONTAINING PROTEIN SCD2"/>
    <property type="match status" value="1"/>
</dbReference>
<dbReference type="PANTHER" id="PTHR31762">
    <property type="entry name" value="FAS-BINDING FACTOR-LIKE PROTEIN"/>
    <property type="match status" value="1"/>
</dbReference>